<dbReference type="STRING" id="1231336.L248_0498"/>
<accession>U4TL31</accession>
<keyword evidence="1" id="KW-0645">Protease</keyword>
<dbReference type="GO" id="GO:0009089">
    <property type="term" value="P:lysine biosynthetic process via diaminopimelate"/>
    <property type="evidence" value="ECO:0007669"/>
    <property type="project" value="TreeGrafter"/>
</dbReference>
<dbReference type="InterPro" id="IPR002933">
    <property type="entry name" value="Peptidase_M20"/>
</dbReference>
<dbReference type="GO" id="GO:0005829">
    <property type="term" value="C:cytosol"/>
    <property type="evidence" value="ECO:0007669"/>
    <property type="project" value="TreeGrafter"/>
</dbReference>
<dbReference type="GO" id="GO:0008233">
    <property type="term" value="F:peptidase activity"/>
    <property type="evidence" value="ECO:0007669"/>
    <property type="project" value="UniProtKB-KW"/>
</dbReference>
<proteinExistence type="predicted"/>
<evidence type="ECO:0000259" key="4">
    <source>
        <dbReference type="Pfam" id="PF07687"/>
    </source>
</evidence>
<dbReference type="Gene3D" id="3.30.70.360">
    <property type="match status" value="1"/>
</dbReference>
<evidence type="ECO:0000256" key="2">
    <source>
        <dbReference type="ARBA" id="ARBA00022723"/>
    </source>
</evidence>
<sequence length="449" mass="48656">MSTTKEETIKRFTDYLAQYIALPSVSAQKKSIPETVAFLQKLITDLGGTAEVFSDWPNPVIHGEFTPAHVTADTPTILFYNHYDVQPPEPLDLWHSAPFTLTERDGKLVGRGTADCKGDLIARLCALTLYRQAHGDWPCRVKFLLEGEEEIASQHLEKYLTKYADTFAADVVVWESGSKNAREQLEITGGNKGICCIDLVATTAAEDIHSSTAAYIEGAGIRLVQALASLREVGTNRLKIKGLDAKIVPPTAREKALVAQETVDPAAIRQAHGLTRPYLTDDIAGAAAFSPTLNVAGLTGGYEGAGVKTVLPHTARAKLDIRLVPDLDPEEVADLVRQQLAANGFGDIDVQYLMGEKSYRSGLDAPLVQRITSVAETTYGTGQVELLPSSAGTGPMYLFNHYLHAPLLAFGVSYAQSGPHAPNENIRIADFHQGIDFLVNVFTDLAQAK</sequence>
<dbReference type="InterPro" id="IPR051458">
    <property type="entry name" value="Cyt/Met_Dipeptidase"/>
</dbReference>
<dbReference type="Pfam" id="PF07687">
    <property type="entry name" value="M20_dimer"/>
    <property type="match status" value="1"/>
</dbReference>
<gene>
    <name evidence="5" type="primary">dapE</name>
    <name evidence="5" type="ORF">L248_0498</name>
</gene>
<name>U4TL31_9LACO</name>
<protein>
    <submittedName>
        <fullName evidence="5">DapE</fullName>
    </submittedName>
</protein>
<dbReference type="OrthoDB" id="9761532at2"/>
<dbReference type="EMBL" id="KI271591">
    <property type="protein sequence ID" value="ERL64894.1"/>
    <property type="molecule type" value="Genomic_DNA"/>
</dbReference>
<dbReference type="Gene3D" id="3.40.630.10">
    <property type="entry name" value="Zn peptidases"/>
    <property type="match status" value="1"/>
</dbReference>
<reference evidence="6" key="1">
    <citation type="journal article" date="2013" name="Genome Announc.">
        <title>Whole-Genome Sequencing of Lactobacillus shenzhenensis Strain LY-73T.</title>
        <authorList>
            <person name="Lin Z."/>
            <person name="Liu Z."/>
            <person name="Yang R."/>
            <person name="Zou Y."/>
            <person name="Wan D."/>
            <person name="Chen J."/>
            <person name="Guo M."/>
            <person name="Zhao J."/>
            <person name="Fang C."/>
            <person name="Yang R."/>
            <person name="Liu F."/>
        </authorList>
    </citation>
    <scope>NUCLEOTIDE SEQUENCE [LARGE SCALE GENOMIC DNA]</scope>
    <source>
        <strain evidence="6">LY-73</strain>
    </source>
</reference>
<dbReference type="SUPFAM" id="SSF53187">
    <property type="entry name" value="Zn-dependent exopeptidases"/>
    <property type="match status" value="1"/>
</dbReference>
<dbReference type="eggNOG" id="COG0624">
    <property type="taxonomic scope" value="Bacteria"/>
</dbReference>
<dbReference type="PANTHER" id="PTHR43270:SF8">
    <property type="entry name" value="DI- AND TRIPEPTIDASE DUG2-RELATED"/>
    <property type="match status" value="1"/>
</dbReference>
<keyword evidence="3" id="KW-0378">Hydrolase</keyword>
<dbReference type="AlphaFoldDB" id="U4TL31"/>
<dbReference type="InterPro" id="IPR011650">
    <property type="entry name" value="Peptidase_M20_dimer"/>
</dbReference>
<dbReference type="HOGENOM" id="CLU_029469_2_1_9"/>
<dbReference type="PANTHER" id="PTHR43270">
    <property type="entry name" value="BETA-ALA-HIS DIPEPTIDASE"/>
    <property type="match status" value="1"/>
</dbReference>
<dbReference type="GO" id="GO:0046872">
    <property type="term" value="F:metal ion binding"/>
    <property type="evidence" value="ECO:0007669"/>
    <property type="project" value="UniProtKB-KW"/>
</dbReference>
<evidence type="ECO:0000256" key="3">
    <source>
        <dbReference type="ARBA" id="ARBA00022801"/>
    </source>
</evidence>
<evidence type="ECO:0000256" key="1">
    <source>
        <dbReference type="ARBA" id="ARBA00022670"/>
    </source>
</evidence>
<dbReference type="GO" id="GO:0009014">
    <property type="term" value="F:succinyl-diaminopimelate desuccinylase activity"/>
    <property type="evidence" value="ECO:0007669"/>
    <property type="project" value="TreeGrafter"/>
</dbReference>
<dbReference type="Proteomes" id="UP000030647">
    <property type="component" value="Unassembled WGS sequence"/>
</dbReference>
<dbReference type="RefSeq" id="WP_022529831.1">
    <property type="nucleotide sequence ID" value="NZ_KI271591.1"/>
</dbReference>
<feature type="domain" description="Peptidase M20 dimerisation" evidence="4">
    <location>
        <begin position="197"/>
        <end position="342"/>
    </location>
</feature>
<dbReference type="GO" id="GO:0006508">
    <property type="term" value="P:proteolysis"/>
    <property type="evidence" value="ECO:0007669"/>
    <property type="project" value="UniProtKB-KW"/>
</dbReference>
<keyword evidence="2" id="KW-0479">Metal-binding</keyword>
<keyword evidence="6" id="KW-1185">Reference proteome</keyword>
<evidence type="ECO:0000313" key="6">
    <source>
        <dbReference type="Proteomes" id="UP000030647"/>
    </source>
</evidence>
<dbReference type="Pfam" id="PF01546">
    <property type="entry name" value="Peptidase_M20"/>
    <property type="match status" value="1"/>
</dbReference>
<evidence type="ECO:0000313" key="5">
    <source>
        <dbReference type="EMBL" id="ERL64894.1"/>
    </source>
</evidence>
<organism evidence="5 6">
    <name type="scientific">Schleiferilactobacillus shenzhenensis LY-73</name>
    <dbReference type="NCBI Taxonomy" id="1231336"/>
    <lineage>
        <taxon>Bacteria</taxon>
        <taxon>Bacillati</taxon>
        <taxon>Bacillota</taxon>
        <taxon>Bacilli</taxon>
        <taxon>Lactobacillales</taxon>
        <taxon>Lactobacillaceae</taxon>
        <taxon>Schleiferilactobacillus</taxon>
    </lineage>
</organism>